<name>A0AAW1HIG9_SAPOF</name>
<gene>
    <name evidence="3" type="ORF">RND81_11G016100</name>
</gene>
<organism evidence="3 4">
    <name type="scientific">Saponaria officinalis</name>
    <name type="common">Common soapwort</name>
    <name type="synonym">Lychnis saponaria</name>
    <dbReference type="NCBI Taxonomy" id="3572"/>
    <lineage>
        <taxon>Eukaryota</taxon>
        <taxon>Viridiplantae</taxon>
        <taxon>Streptophyta</taxon>
        <taxon>Embryophyta</taxon>
        <taxon>Tracheophyta</taxon>
        <taxon>Spermatophyta</taxon>
        <taxon>Magnoliopsida</taxon>
        <taxon>eudicotyledons</taxon>
        <taxon>Gunneridae</taxon>
        <taxon>Pentapetalae</taxon>
        <taxon>Caryophyllales</taxon>
        <taxon>Caryophyllaceae</taxon>
        <taxon>Caryophylleae</taxon>
        <taxon>Saponaria</taxon>
    </lineage>
</organism>
<dbReference type="Proteomes" id="UP001443914">
    <property type="component" value="Unassembled WGS sequence"/>
</dbReference>
<dbReference type="PANTHER" id="PTHR47765:SF2">
    <property type="entry name" value="EXONUCLEASE MUT-7 HOMOLOG"/>
    <property type="match status" value="1"/>
</dbReference>
<evidence type="ECO:0000256" key="1">
    <source>
        <dbReference type="SAM" id="MobiDB-lite"/>
    </source>
</evidence>
<dbReference type="PANTHER" id="PTHR47765">
    <property type="entry name" value="3'-5' EXONUCLEASE DOMAIN-CONTAINING PROTEIN"/>
    <property type="match status" value="1"/>
</dbReference>
<evidence type="ECO:0000259" key="2">
    <source>
        <dbReference type="Pfam" id="PF01612"/>
    </source>
</evidence>
<keyword evidence="4" id="KW-1185">Reference proteome</keyword>
<feature type="compositionally biased region" description="Basic residues" evidence="1">
    <location>
        <begin position="77"/>
        <end position="89"/>
    </location>
</feature>
<dbReference type="GO" id="GO:0008408">
    <property type="term" value="F:3'-5' exonuclease activity"/>
    <property type="evidence" value="ECO:0007669"/>
    <property type="project" value="InterPro"/>
</dbReference>
<accession>A0AAW1HIG9</accession>
<evidence type="ECO:0000313" key="3">
    <source>
        <dbReference type="EMBL" id="KAK9675574.1"/>
    </source>
</evidence>
<dbReference type="SUPFAM" id="SSF53098">
    <property type="entry name" value="Ribonuclease H-like"/>
    <property type="match status" value="1"/>
</dbReference>
<protein>
    <recommendedName>
        <fullName evidence="2">3'-5' exonuclease domain-containing protein</fullName>
    </recommendedName>
</protein>
<dbReference type="GO" id="GO:0003676">
    <property type="term" value="F:nucleic acid binding"/>
    <property type="evidence" value="ECO:0007669"/>
    <property type="project" value="InterPro"/>
</dbReference>
<dbReference type="EMBL" id="JBDFQZ010000011">
    <property type="protein sequence ID" value="KAK9675574.1"/>
    <property type="molecule type" value="Genomic_DNA"/>
</dbReference>
<dbReference type="Pfam" id="PF01612">
    <property type="entry name" value="DNA_pol_A_exo1"/>
    <property type="match status" value="1"/>
</dbReference>
<comment type="caution">
    <text evidence="3">The sequence shown here is derived from an EMBL/GenBank/DDBJ whole genome shotgun (WGS) entry which is preliminary data.</text>
</comment>
<sequence length="123" mass="14392">MQKIFGAGLNKTRWNSNWEQRPLTQPHLEYAPMDAVVLVHLFQHVRNHSHRGGAQGSDVKMEWKSHIASQIDDTNKSRKKEVRSKKKHEAKMGNRSLVKQFEPQLSITMVRRTCTYKYGLVHR</sequence>
<feature type="region of interest" description="Disordered" evidence="1">
    <location>
        <begin position="67"/>
        <end position="97"/>
    </location>
</feature>
<dbReference type="AlphaFoldDB" id="A0AAW1HIG9"/>
<dbReference type="Gene3D" id="3.30.420.10">
    <property type="entry name" value="Ribonuclease H-like superfamily/Ribonuclease H"/>
    <property type="match status" value="1"/>
</dbReference>
<dbReference type="InterPro" id="IPR036397">
    <property type="entry name" value="RNaseH_sf"/>
</dbReference>
<proteinExistence type="predicted"/>
<evidence type="ECO:0000313" key="4">
    <source>
        <dbReference type="Proteomes" id="UP001443914"/>
    </source>
</evidence>
<reference evidence="3" key="1">
    <citation type="submission" date="2024-03" db="EMBL/GenBank/DDBJ databases">
        <title>WGS assembly of Saponaria officinalis var. Norfolk2.</title>
        <authorList>
            <person name="Jenkins J."/>
            <person name="Shu S."/>
            <person name="Grimwood J."/>
            <person name="Barry K."/>
            <person name="Goodstein D."/>
            <person name="Schmutz J."/>
            <person name="Leebens-Mack J."/>
            <person name="Osbourn A."/>
        </authorList>
    </citation>
    <scope>NUCLEOTIDE SEQUENCE [LARGE SCALE GENOMIC DNA]</scope>
    <source>
        <strain evidence="3">JIC</strain>
    </source>
</reference>
<dbReference type="InterPro" id="IPR012337">
    <property type="entry name" value="RNaseH-like_sf"/>
</dbReference>
<dbReference type="GO" id="GO:0006139">
    <property type="term" value="P:nucleobase-containing compound metabolic process"/>
    <property type="evidence" value="ECO:0007669"/>
    <property type="project" value="InterPro"/>
</dbReference>
<feature type="domain" description="3'-5' exonuclease" evidence="2">
    <location>
        <begin position="2"/>
        <end position="47"/>
    </location>
</feature>
<dbReference type="InterPro" id="IPR052408">
    <property type="entry name" value="Exonuclease_MUT-7-like"/>
</dbReference>
<dbReference type="InterPro" id="IPR002562">
    <property type="entry name" value="3'-5'_exonuclease_dom"/>
</dbReference>